<evidence type="ECO:0000313" key="2">
    <source>
        <dbReference type="Proteomes" id="UP001607302"/>
    </source>
</evidence>
<sequence length="178" mass="19959">MHELGKREHVLQNILLQHSRAESNRRSLDTSSVCGNRTLPDEICFGVRGGQQNELPVSRPDNLGYAVARMELSIKADGVPLEHPLSVRLVDRYIRAPDTVHDIRTIHGIHPIVFLFMDGATRSASIFLLQRTILSDRNRRSTVTVGERPHKIPNLWSGKRVVGGSEFKLAGEIPNELD</sequence>
<dbReference type="Proteomes" id="UP001607302">
    <property type="component" value="Unassembled WGS sequence"/>
</dbReference>
<name>A0ABD2A6A0_VESSQ</name>
<accession>A0ABD2A6A0</accession>
<gene>
    <name evidence="1" type="ORF">V1478_013837</name>
</gene>
<evidence type="ECO:0000313" key="1">
    <source>
        <dbReference type="EMBL" id="KAL2716161.1"/>
    </source>
</evidence>
<protein>
    <submittedName>
        <fullName evidence="1">Uncharacterized protein</fullName>
    </submittedName>
</protein>
<reference evidence="1 2" key="1">
    <citation type="journal article" date="2024" name="Ann. Entomol. Soc. Am.">
        <title>Genomic analyses of the southern and eastern yellowjacket wasps (Hymenoptera: Vespidae) reveal evolutionary signatures of social life.</title>
        <authorList>
            <person name="Catto M.A."/>
            <person name="Caine P.B."/>
            <person name="Orr S.E."/>
            <person name="Hunt B.G."/>
            <person name="Goodisman M.A.D."/>
        </authorList>
    </citation>
    <scope>NUCLEOTIDE SEQUENCE [LARGE SCALE GENOMIC DNA]</scope>
    <source>
        <strain evidence="1">233</strain>
        <tissue evidence="1">Head and thorax</tissue>
    </source>
</reference>
<proteinExistence type="predicted"/>
<feature type="non-terminal residue" evidence="1">
    <location>
        <position position="178"/>
    </location>
</feature>
<organism evidence="1 2">
    <name type="scientific">Vespula squamosa</name>
    <name type="common">Southern yellow jacket</name>
    <name type="synonym">Wasp</name>
    <dbReference type="NCBI Taxonomy" id="30214"/>
    <lineage>
        <taxon>Eukaryota</taxon>
        <taxon>Metazoa</taxon>
        <taxon>Ecdysozoa</taxon>
        <taxon>Arthropoda</taxon>
        <taxon>Hexapoda</taxon>
        <taxon>Insecta</taxon>
        <taxon>Pterygota</taxon>
        <taxon>Neoptera</taxon>
        <taxon>Endopterygota</taxon>
        <taxon>Hymenoptera</taxon>
        <taxon>Apocrita</taxon>
        <taxon>Aculeata</taxon>
        <taxon>Vespoidea</taxon>
        <taxon>Vespidae</taxon>
        <taxon>Vespinae</taxon>
        <taxon>Vespula</taxon>
    </lineage>
</organism>
<comment type="caution">
    <text evidence="1">The sequence shown here is derived from an EMBL/GenBank/DDBJ whole genome shotgun (WGS) entry which is preliminary data.</text>
</comment>
<dbReference type="EMBL" id="JAUDFV010000154">
    <property type="protein sequence ID" value="KAL2716161.1"/>
    <property type="molecule type" value="Genomic_DNA"/>
</dbReference>
<keyword evidence="2" id="KW-1185">Reference proteome</keyword>
<dbReference type="AlphaFoldDB" id="A0ABD2A6A0"/>